<dbReference type="AlphaFoldDB" id="A0A9P7AFZ5"/>
<accession>A0A9P7AFZ5</accession>
<dbReference type="EMBL" id="JABBWE010000066">
    <property type="protein sequence ID" value="KAG1788654.1"/>
    <property type="molecule type" value="Genomic_DNA"/>
</dbReference>
<organism evidence="1 2">
    <name type="scientific">Suillus plorans</name>
    <dbReference type="NCBI Taxonomy" id="116603"/>
    <lineage>
        <taxon>Eukaryota</taxon>
        <taxon>Fungi</taxon>
        <taxon>Dikarya</taxon>
        <taxon>Basidiomycota</taxon>
        <taxon>Agaricomycotina</taxon>
        <taxon>Agaricomycetes</taxon>
        <taxon>Agaricomycetidae</taxon>
        <taxon>Boletales</taxon>
        <taxon>Suillineae</taxon>
        <taxon>Suillaceae</taxon>
        <taxon>Suillus</taxon>
    </lineage>
</organism>
<proteinExistence type="predicted"/>
<reference evidence="1" key="1">
    <citation type="journal article" date="2020" name="New Phytol.">
        <title>Comparative genomics reveals dynamic genome evolution in host specialist ectomycorrhizal fungi.</title>
        <authorList>
            <person name="Lofgren L.A."/>
            <person name="Nguyen N.H."/>
            <person name="Vilgalys R."/>
            <person name="Ruytinx J."/>
            <person name="Liao H.L."/>
            <person name="Branco S."/>
            <person name="Kuo A."/>
            <person name="LaButti K."/>
            <person name="Lipzen A."/>
            <person name="Andreopoulos W."/>
            <person name="Pangilinan J."/>
            <person name="Riley R."/>
            <person name="Hundley H."/>
            <person name="Na H."/>
            <person name="Barry K."/>
            <person name="Grigoriev I.V."/>
            <person name="Stajich J.E."/>
            <person name="Kennedy P.G."/>
        </authorList>
    </citation>
    <scope>NUCLEOTIDE SEQUENCE</scope>
    <source>
        <strain evidence="1">S12</strain>
    </source>
</reference>
<keyword evidence="2" id="KW-1185">Reference proteome</keyword>
<dbReference type="RefSeq" id="XP_041155845.1">
    <property type="nucleotide sequence ID" value="XM_041307322.1"/>
</dbReference>
<gene>
    <name evidence="1" type="ORF">HD556DRAFT_1447686</name>
</gene>
<evidence type="ECO:0000313" key="1">
    <source>
        <dbReference type="EMBL" id="KAG1788654.1"/>
    </source>
</evidence>
<comment type="caution">
    <text evidence="1">The sequence shown here is derived from an EMBL/GenBank/DDBJ whole genome shotgun (WGS) entry which is preliminary data.</text>
</comment>
<dbReference type="GeneID" id="64601086"/>
<evidence type="ECO:0000313" key="2">
    <source>
        <dbReference type="Proteomes" id="UP000719766"/>
    </source>
</evidence>
<dbReference type="OrthoDB" id="2697089at2759"/>
<sequence length="189" mass="21418">MRIHPDKAEDVNLLNSSPGCICLWPAVLSDKQQALLRPFTASAYPSHLTRLYDSLFPVAAIRFPDLDLPARRRRWLQLFGRDYLAETISSSKHASVPTVRDTEALTFLRETVKISWYELDGMDIETVMKLARISAGANPQEVKEYLKAWGVLLSVQSRVARFFALREMHASDSAHEEPSSREHGEDAHV</sequence>
<name>A0A9P7AFZ5_9AGAM</name>
<protein>
    <submittedName>
        <fullName evidence="1">Uncharacterized protein</fullName>
    </submittedName>
</protein>
<dbReference type="Proteomes" id="UP000719766">
    <property type="component" value="Unassembled WGS sequence"/>
</dbReference>